<dbReference type="PROSITE" id="PS50937">
    <property type="entry name" value="HTH_MERR_2"/>
    <property type="match status" value="1"/>
</dbReference>
<name>A0ABX2IHC6_9RHOO</name>
<keyword evidence="1" id="KW-0238">DNA-binding</keyword>
<comment type="caution">
    <text evidence="3">The sequence shown here is derived from an EMBL/GenBank/DDBJ whole genome shotgun (WGS) entry which is preliminary data.</text>
</comment>
<dbReference type="SMART" id="SM00422">
    <property type="entry name" value="HTH_MERR"/>
    <property type="match status" value="1"/>
</dbReference>
<dbReference type="PRINTS" id="PR00040">
    <property type="entry name" value="HTHMERR"/>
</dbReference>
<dbReference type="Proteomes" id="UP000778523">
    <property type="component" value="Unassembled WGS sequence"/>
</dbReference>
<evidence type="ECO:0000256" key="1">
    <source>
        <dbReference type="ARBA" id="ARBA00023125"/>
    </source>
</evidence>
<dbReference type="CDD" id="cd04784">
    <property type="entry name" value="HTH_CadR-PbrR"/>
    <property type="match status" value="1"/>
</dbReference>
<reference evidence="3 4" key="1">
    <citation type="submission" date="2020-06" db="EMBL/GenBank/DDBJ databases">
        <title>Draft genome of Uliginosibacterium sp. IMCC34675.</title>
        <authorList>
            <person name="Song J."/>
        </authorList>
    </citation>
    <scope>NUCLEOTIDE SEQUENCE [LARGE SCALE GENOMIC DNA]</scope>
    <source>
        <strain evidence="3 4">IMCC34675</strain>
    </source>
</reference>
<dbReference type="InterPro" id="IPR047057">
    <property type="entry name" value="MerR_fam"/>
</dbReference>
<evidence type="ECO:0000313" key="4">
    <source>
        <dbReference type="Proteomes" id="UP000778523"/>
    </source>
</evidence>
<feature type="domain" description="HTH merR-type" evidence="2">
    <location>
        <begin position="1"/>
        <end position="73"/>
    </location>
</feature>
<gene>
    <name evidence="3" type="primary">cadR</name>
    <name evidence="3" type="ORF">HJ583_000080</name>
</gene>
<dbReference type="PANTHER" id="PTHR30204:SF92">
    <property type="entry name" value="HTH-TYPE TRANSCRIPTIONAL REGULATOR ZNTR"/>
    <property type="match status" value="1"/>
</dbReference>
<proteinExistence type="predicted"/>
<keyword evidence="4" id="KW-1185">Reference proteome</keyword>
<protein>
    <submittedName>
        <fullName evidence="3">Cd(II)/Pb(II)-responsive transcriptional regulator</fullName>
    </submittedName>
</protein>
<dbReference type="Gene3D" id="1.10.1660.10">
    <property type="match status" value="1"/>
</dbReference>
<evidence type="ECO:0000313" key="3">
    <source>
        <dbReference type="EMBL" id="NSL53410.1"/>
    </source>
</evidence>
<dbReference type="PANTHER" id="PTHR30204">
    <property type="entry name" value="REDOX-CYCLING DRUG-SENSING TRANSCRIPTIONAL ACTIVATOR SOXR"/>
    <property type="match status" value="1"/>
</dbReference>
<accession>A0ABX2IHC6</accession>
<dbReference type="Pfam" id="PF13411">
    <property type="entry name" value="MerR_1"/>
    <property type="match status" value="1"/>
</dbReference>
<evidence type="ECO:0000259" key="2">
    <source>
        <dbReference type="PROSITE" id="PS50937"/>
    </source>
</evidence>
<dbReference type="EMBL" id="JABCSC020000001">
    <property type="protein sequence ID" value="NSL53410.1"/>
    <property type="molecule type" value="Genomic_DNA"/>
</dbReference>
<organism evidence="3 4">
    <name type="scientific">Uliginosibacterium aquaticum</name>
    <dbReference type="NCBI Taxonomy" id="2731212"/>
    <lineage>
        <taxon>Bacteria</taxon>
        <taxon>Pseudomonadati</taxon>
        <taxon>Pseudomonadota</taxon>
        <taxon>Betaproteobacteria</taxon>
        <taxon>Rhodocyclales</taxon>
        <taxon>Zoogloeaceae</taxon>
        <taxon>Uliginosibacterium</taxon>
    </lineage>
</organism>
<dbReference type="InterPro" id="IPR000551">
    <property type="entry name" value="MerR-type_HTH_dom"/>
</dbReference>
<dbReference type="RefSeq" id="WP_170019417.1">
    <property type="nucleotide sequence ID" value="NZ_JABCSC020000001.1"/>
</dbReference>
<dbReference type="InterPro" id="IPR009061">
    <property type="entry name" value="DNA-bd_dom_put_sf"/>
</dbReference>
<dbReference type="NCBIfam" id="TIGR02047">
    <property type="entry name" value="CadR-PbrR"/>
    <property type="match status" value="1"/>
</dbReference>
<sequence>MDTIWRIGELARATGIEVETIRYYEKTGLLPPPARQANGYRAYGAAHLEQLAFIRHCRALDMSLADIRRLLDFLQQPQADCDDINLLVDAQLLRVRARLASMQALERQLIELRGRCAQPHQVADCGILHELVAAAHGEACACHAPGTEPPVVQAPR</sequence>
<dbReference type="SUPFAM" id="SSF46955">
    <property type="entry name" value="Putative DNA-binding domain"/>
    <property type="match status" value="1"/>
</dbReference>
<dbReference type="InterPro" id="IPR011791">
    <property type="entry name" value="CadR-PbrR"/>
</dbReference>